<evidence type="ECO:0000256" key="10">
    <source>
        <dbReference type="ARBA" id="ARBA00023002"/>
    </source>
</evidence>
<dbReference type="GO" id="GO:1990663">
    <property type="term" value="F:dihydroorotate dehydrogenase (fumarate) activity"/>
    <property type="evidence" value="ECO:0007669"/>
    <property type="project" value="UniProtKB-EC"/>
</dbReference>
<dbReference type="AlphaFoldDB" id="A0A0R1ZLQ0"/>
<dbReference type="PROSITE" id="PS00911">
    <property type="entry name" value="DHODEHASE_1"/>
    <property type="match status" value="1"/>
</dbReference>
<keyword evidence="8 11" id="KW-0288">FMN</keyword>
<proteinExistence type="inferred from homology"/>
<sequence length="312" mass="33598">MLDLTTTIGNYTFANPLMNASGVNCFDKDELDAMVASASGSMVTKSATVKPRPGNPEPRYADLTLGSINSMGLPNLGIDYYLDYVATYQAAHPADAIFMSIVGTTFDDNIAVAHRIQDSDFAGLTEINLSCPNVPGEPQTAYDPAQTVKILDALFSFFTKPLGVKLPPFFDLAQFDQMAAILNRYPLAFINTMNSIGNGLMIDAETDTALIKPKGGFGGIGGAYAKPIALANVRAFRQRLNSNIRIIGTGGVHTGRDVYELILCGADMVQVGTALHQEGPQIFARLLTELQAEMTRKGYTNLPEFRGALKTL</sequence>
<keyword evidence="7 11" id="KW-0285">Flavoprotein</keyword>
<evidence type="ECO:0000256" key="8">
    <source>
        <dbReference type="ARBA" id="ARBA00022643"/>
    </source>
</evidence>
<keyword evidence="9 11" id="KW-0665">Pyrimidine biosynthesis</keyword>
<feature type="binding site" evidence="11">
    <location>
        <begin position="272"/>
        <end position="273"/>
    </location>
    <ligand>
        <name>FMN</name>
        <dbReference type="ChEBI" id="CHEBI:58210"/>
    </ligand>
</feature>
<evidence type="ECO:0000259" key="12">
    <source>
        <dbReference type="Pfam" id="PF01180"/>
    </source>
</evidence>
<dbReference type="GO" id="GO:0005737">
    <property type="term" value="C:cytoplasm"/>
    <property type="evidence" value="ECO:0007669"/>
    <property type="project" value="UniProtKB-SubCell"/>
</dbReference>
<dbReference type="SUPFAM" id="SSF51395">
    <property type="entry name" value="FMN-linked oxidoreductases"/>
    <property type="match status" value="1"/>
</dbReference>
<comment type="subunit">
    <text evidence="5">Homodimer.</text>
</comment>
<dbReference type="HAMAP" id="MF_00224">
    <property type="entry name" value="DHO_dh_type1"/>
    <property type="match status" value="1"/>
</dbReference>
<evidence type="ECO:0000313" key="14">
    <source>
        <dbReference type="Proteomes" id="UP000051679"/>
    </source>
</evidence>
<feature type="binding site" evidence="11">
    <location>
        <position position="128"/>
    </location>
    <ligand>
        <name>FMN</name>
        <dbReference type="ChEBI" id="CHEBI:58210"/>
    </ligand>
</feature>
<dbReference type="PANTHER" id="PTHR48109:SF1">
    <property type="entry name" value="DIHYDROOROTATE DEHYDROGENASE (FUMARATE)"/>
    <property type="match status" value="1"/>
</dbReference>
<feature type="binding site" evidence="11">
    <location>
        <begin position="45"/>
        <end position="46"/>
    </location>
    <ligand>
        <name>FMN</name>
        <dbReference type="ChEBI" id="CHEBI:58210"/>
    </ligand>
</feature>
<dbReference type="RefSeq" id="WP_054678272.1">
    <property type="nucleotide sequence ID" value="NZ_AYYO01000022.1"/>
</dbReference>
<comment type="subcellular location">
    <subcellularLocation>
        <location evidence="2 11">Cytoplasm</location>
    </subcellularLocation>
</comment>
<keyword evidence="14" id="KW-1185">Reference proteome</keyword>
<feature type="binding site" evidence="11">
    <location>
        <position position="128"/>
    </location>
    <ligand>
        <name>substrate</name>
    </ligand>
</feature>
<reference evidence="13 14" key="1">
    <citation type="journal article" date="2015" name="Genome Announc.">
        <title>Expanding the biotechnology potential of lactobacilli through comparative genomics of 213 strains and associated genera.</title>
        <authorList>
            <person name="Sun Z."/>
            <person name="Harris H.M."/>
            <person name="McCann A."/>
            <person name="Guo C."/>
            <person name="Argimon S."/>
            <person name="Zhang W."/>
            <person name="Yang X."/>
            <person name="Jeffery I.B."/>
            <person name="Cooney J.C."/>
            <person name="Kagawa T.F."/>
            <person name="Liu W."/>
            <person name="Song Y."/>
            <person name="Salvetti E."/>
            <person name="Wrobel A."/>
            <person name="Rasinkangas P."/>
            <person name="Parkhill J."/>
            <person name="Rea M.C."/>
            <person name="O'Sullivan O."/>
            <person name="Ritari J."/>
            <person name="Douillard F.P."/>
            <person name="Paul Ross R."/>
            <person name="Yang R."/>
            <person name="Briner A.E."/>
            <person name="Felis G.E."/>
            <person name="de Vos W.M."/>
            <person name="Barrangou R."/>
            <person name="Klaenhammer T.R."/>
            <person name="Caufield P.W."/>
            <person name="Cui Y."/>
            <person name="Zhang H."/>
            <person name="O'Toole P.W."/>
        </authorList>
    </citation>
    <scope>NUCLEOTIDE SEQUENCE [LARGE SCALE GENOMIC DNA]</scope>
    <source>
        <strain evidence="13 14">DSM 20505</strain>
    </source>
</reference>
<feature type="binding site" evidence="11">
    <location>
        <position position="21"/>
    </location>
    <ligand>
        <name>FMN</name>
        <dbReference type="ChEBI" id="CHEBI:58210"/>
    </ligand>
</feature>
<feature type="binding site" evidence="11">
    <location>
        <begin position="194"/>
        <end position="195"/>
    </location>
    <ligand>
        <name>substrate</name>
    </ligand>
</feature>
<comment type="catalytic activity">
    <reaction evidence="1">
        <text>(S)-dihydroorotate + fumarate = orotate + succinate</text>
        <dbReference type="Rhea" id="RHEA:30059"/>
        <dbReference type="ChEBI" id="CHEBI:29806"/>
        <dbReference type="ChEBI" id="CHEBI:30031"/>
        <dbReference type="ChEBI" id="CHEBI:30839"/>
        <dbReference type="ChEBI" id="CHEBI:30864"/>
        <dbReference type="EC" id="1.3.98.1"/>
    </reaction>
</comment>
<evidence type="ECO:0000313" key="13">
    <source>
        <dbReference type="EMBL" id="KRM55455.1"/>
    </source>
</evidence>
<dbReference type="InterPro" id="IPR033886">
    <property type="entry name" value="DHOD_1A"/>
</dbReference>
<feature type="binding site" evidence="11">
    <location>
        <position position="165"/>
    </location>
    <ligand>
        <name>FMN</name>
        <dbReference type="ChEBI" id="CHEBI:58210"/>
    </ligand>
</feature>
<dbReference type="PATRIC" id="fig|1291052.5.peg.1368"/>
<dbReference type="EMBL" id="AYYO01000022">
    <property type="protein sequence ID" value="KRM55455.1"/>
    <property type="molecule type" value="Genomic_DNA"/>
</dbReference>
<dbReference type="InterPro" id="IPR005720">
    <property type="entry name" value="Dihydroorotate_DH_cat"/>
</dbReference>
<feature type="binding site" evidence="11">
    <location>
        <position position="45"/>
    </location>
    <ligand>
        <name>substrate</name>
    </ligand>
</feature>
<feature type="active site" description="Nucleophile" evidence="11">
    <location>
        <position position="131"/>
    </location>
</feature>
<dbReference type="InterPro" id="IPR012135">
    <property type="entry name" value="Dihydroorotate_DH_1_2"/>
</dbReference>
<dbReference type="EC" id="1.3.-.-" evidence="11"/>
<organism evidence="13 14">
    <name type="scientific">Lacticaseibacillus sharpeae JCM 1186 = DSM 20505</name>
    <dbReference type="NCBI Taxonomy" id="1291052"/>
    <lineage>
        <taxon>Bacteria</taxon>
        <taxon>Bacillati</taxon>
        <taxon>Bacillota</taxon>
        <taxon>Bacilli</taxon>
        <taxon>Lactobacillales</taxon>
        <taxon>Lactobacillaceae</taxon>
        <taxon>Lacticaseibacillus</taxon>
    </lineage>
</organism>
<dbReference type="PANTHER" id="PTHR48109">
    <property type="entry name" value="DIHYDROOROTATE DEHYDROGENASE (QUINONE), MITOCHONDRIAL-RELATED"/>
    <property type="match status" value="1"/>
</dbReference>
<dbReference type="InterPro" id="IPR024920">
    <property type="entry name" value="Dihydroorotate_DH_1"/>
</dbReference>
<comment type="cofactor">
    <cofactor evidence="11">
        <name>FMN</name>
        <dbReference type="ChEBI" id="CHEBI:58210"/>
    </cofactor>
    <text evidence="11">Binds 1 FMN per subunit.</text>
</comment>
<accession>A0A0R1ZLQ0</accession>
<comment type="caution">
    <text evidence="13">The sequence shown here is derived from an EMBL/GenBank/DDBJ whole genome shotgun (WGS) entry which is preliminary data.</text>
</comment>
<dbReference type="STRING" id="1291052.FC18_GL001350"/>
<dbReference type="Gene3D" id="2.30.26.10">
    <property type="entry name" value="Dihydroorotate Dehydrogenase A, chain A, domain 2"/>
    <property type="match status" value="1"/>
</dbReference>
<dbReference type="PIRSF" id="PIRSF000164">
    <property type="entry name" value="DHO_oxidase"/>
    <property type="match status" value="1"/>
</dbReference>
<dbReference type="Proteomes" id="UP000051679">
    <property type="component" value="Unassembled WGS sequence"/>
</dbReference>
<dbReference type="GO" id="GO:0006207">
    <property type="term" value="P:'de novo' pyrimidine nucleobase biosynthetic process"/>
    <property type="evidence" value="ECO:0007669"/>
    <property type="project" value="InterPro"/>
</dbReference>
<comment type="catalytic activity">
    <reaction evidence="11">
        <text>(S)-dihydroorotate + A = orotate + AH2</text>
        <dbReference type="Rhea" id="RHEA:18073"/>
        <dbReference type="ChEBI" id="CHEBI:13193"/>
        <dbReference type="ChEBI" id="CHEBI:17499"/>
        <dbReference type="ChEBI" id="CHEBI:30839"/>
        <dbReference type="ChEBI" id="CHEBI:30864"/>
    </reaction>
</comment>
<feature type="binding site" evidence="11">
    <location>
        <begin position="69"/>
        <end position="73"/>
    </location>
    <ligand>
        <name>substrate</name>
    </ligand>
</feature>
<dbReference type="CDD" id="cd04741">
    <property type="entry name" value="DHOD_1A_like"/>
    <property type="match status" value="1"/>
</dbReference>
<feature type="domain" description="Dihydroorotate dehydrogenase catalytic" evidence="12">
    <location>
        <begin position="4"/>
        <end position="294"/>
    </location>
</feature>
<evidence type="ECO:0000256" key="4">
    <source>
        <dbReference type="ARBA" id="ARBA00008008"/>
    </source>
</evidence>
<keyword evidence="6 11" id="KW-0963">Cytoplasm</keyword>
<comment type="function">
    <text evidence="11">Catalyzes the conversion of dihydroorotate to orotate.</text>
</comment>
<protein>
    <recommendedName>
        <fullName evidence="11">Dihydroorotate dehydrogenase</fullName>
        <shortName evidence="11">DHOD</shortName>
        <shortName evidence="11">DHODase</shortName>
        <shortName evidence="11">DHOdehase</shortName>
        <ecNumber evidence="11">1.3.-.-</ecNumber>
    </recommendedName>
</protein>
<dbReference type="InterPro" id="IPR013785">
    <property type="entry name" value="Aldolase_TIM"/>
</dbReference>
<comment type="caution">
    <text evidence="11">Lacks conserved residue(s) required for the propagation of feature annotation.</text>
</comment>
<gene>
    <name evidence="11" type="primary">pyrD</name>
    <name evidence="13" type="ORF">FC18_GL001350</name>
</gene>
<dbReference type="InterPro" id="IPR023359">
    <property type="entry name" value="Dihydro_DH_chainA_dom2"/>
</dbReference>
<dbReference type="NCBIfam" id="NF002702">
    <property type="entry name" value="PRK02506.1"/>
    <property type="match status" value="1"/>
</dbReference>
<feature type="binding site" evidence="11">
    <location>
        <position position="222"/>
    </location>
    <ligand>
        <name>FMN</name>
        <dbReference type="ChEBI" id="CHEBI:58210"/>
    </ligand>
</feature>
<evidence type="ECO:0000256" key="7">
    <source>
        <dbReference type="ARBA" id="ARBA00022630"/>
    </source>
</evidence>
<keyword evidence="10 11" id="KW-0560">Oxidoreductase</keyword>
<evidence type="ECO:0000256" key="5">
    <source>
        <dbReference type="ARBA" id="ARBA00011738"/>
    </source>
</evidence>
<dbReference type="Pfam" id="PF01180">
    <property type="entry name" value="DHO_dh"/>
    <property type="match status" value="1"/>
</dbReference>
<evidence type="ECO:0000256" key="3">
    <source>
        <dbReference type="ARBA" id="ARBA00004725"/>
    </source>
</evidence>
<evidence type="ECO:0000256" key="11">
    <source>
        <dbReference type="HAMAP-Rule" id="MF_00224"/>
    </source>
</evidence>
<dbReference type="GO" id="GO:0044205">
    <property type="term" value="P:'de novo' UMP biosynthetic process"/>
    <property type="evidence" value="ECO:0007669"/>
    <property type="project" value="UniProtKB-UniRule"/>
</dbReference>
<dbReference type="UniPathway" id="UPA00070"/>
<comment type="pathway">
    <text evidence="3 11">Pyrimidine metabolism; UMP biosynthesis via de novo pathway.</text>
</comment>
<dbReference type="InterPro" id="IPR001295">
    <property type="entry name" value="Dihydroorotate_DH_CS"/>
</dbReference>
<name>A0A0R1ZLQ0_9LACO</name>
<comment type="similarity">
    <text evidence="4 11">Belongs to the dihydroorotate dehydrogenase family. Type 1 subfamily.</text>
</comment>
<evidence type="ECO:0000256" key="9">
    <source>
        <dbReference type="ARBA" id="ARBA00022975"/>
    </source>
</evidence>
<dbReference type="Gene3D" id="3.20.20.70">
    <property type="entry name" value="Aldolase class I"/>
    <property type="match status" value="1"/>
</dbReference>
<dbReference type="OrthoDB" id="9794954at2"/>
<evidence type="ECO:0000256" key="1">
    <source>
        <dbReference type="ARBA" id="ARBA00001694"/>
    </source>
</evidence>
<evidence type="ECO:0000256" key="2">
    <source>
        <dbReference type="ARBA" id="ARBA00004496"/>
    </source>
</evidence>
<dbReference type="FunFam" id="3.20.20.70:FF:000027">
    <property type="entry name" value="Dihydropyrimidine dehydrogenase [NADP(+)]"/>
    <property type="match status" value="1"/>
</dbReference>
<dbReference type="PROSITE" id="PS00912">
    <property type="entry name" value="DHODEHASE_2"/>
    <property type="match status" value="1"/>
</dbReference>
<dbReference type="InterPro" id="IPR050074">
    <property type="entry name" value="DHO_dehydrogenase"/>
</dbReference>
<evidence type="ECO:0000256" key="6">
    <source>
        <dbReference type="ARBA" id="ARBA00022490"/>
    </source>
</evidence>
<feature type="binding site" evidence="11">
    <location>
        <begin position="250"/>
        <end position="251"/>
    </location>
    <ligand>
        <name>FMN</name>
        <dbReference type="ChEBI" id="CHEBI:58210"/>
    </ligand>
</feature>